<evidence type="ECO:0000256" key="5">
    <source>
        <dbReference type="ARBA" id="ARBA00022553"/>
    </source>
</evidence>
<dbReference type="GO" id="GO:0005737">
    <property type="term" value="C:cytoplasm"/>
    <property type="evidence" value="ECO:0007669"/>
    <property type="project" value="UniProtKB-SubCell"/>
</dbReference>
<evidence type="ECO:0000256" key="8">
    <source>
        <dbReference type="PIRNR" id="PIRNR028043"/>
    </source>
</evidence>
<dbReference type="GO" id="GO:0005816">
    <property type="term" value="C:spindle pole body"/>
    <property type="evidence" value="ECO:0007669"/>
    <property type="project" value="UniProtKB-ARBA"/>
</dbReference>
<dbReference type="Gene3D" id="1.25.10.10">
    <property type="entry name" value="Leucine-rich Repeat Variant"/>
    <property type="match status" value="1"/>
</dbReference>
<evidence type="ECO:0000256" key="1">
    <source>
        <dbReference type="ARBA" id="ARBA00004123"/>
    </source>
</evidence>
<dbReference type="GO" id="GO:0098813">
    <property type="term" value="P:nuclear chromosome segregation"/>
    <property type="evidence" value="ECO:0007669"/>
    <property type="project" value="UniProtKB-ARBA"/>
</dbReference>
<keyword evidence="5" id="KW-0597">Phosphoprotein</keyword>
<dbReference type="PANTHER" id="PTHR10257">
    <property type="entry name" value="SERINE/THREONINE PROTEIN PHOSPHATASE 2A PP2A REGULATORY SUBUNIT B"/>
    <property type="match status" value="1"/>
</dbReference>
<dbReference type="Pfam" id="PF01603">
    <property type="entry name" value="B56"/>
    <property type="match status" value="1"/>
</dbReference>
<feature type="region of interest" description="Disordered" evidence="9">
    <location>
        <begin position="1"/>
        <end position="117"/>
    </location>
</feature>
<dbReference type="GeneID" id="83213514"/>
<dbReference type="EMBL" id="JARTCD010000026">
    <property type="protein sequence ID" value="KAJ8658096.1"/>
    <property type="molecule type" value="Genomic_DNA"/>
</dbReference>
<gene>
    <name evidence="10" type="ORF">O0I10_006103</name>
</gene>
<keyword evidence="11" id="KW-1185">Reference proteome</keyword>
<dbReference type="FunFam" id="1.25.10.10:FF:000016">
    <property type="entry name" value="Serine/threonine-protein phosphatase 2A 56 kDa regulatory subunit"/>
    <property type="match status" value="1"/>
</dbReference>
<dbReference type="InterPro" id="IPR011989">
    <property type="entry name" value="ARM-like"/>
</dbReference>
<dbReference type="Proteomes" id="UP001234581">
    <property type="component" value="Unassembled WGS sequence"/>
</dbReference>
<protein>
    <recommendedName>
        <fullName evidence="8">Serine/threonine-protein phosphatase 2A 56 kDa regulatory subunit</fullName>
    </recommendedName>
</protein>
<dbReference type="RefSeq" id="XP_058343009.1">
    <property type="nucleotide sequence ID" value="XM_058486135.1"/>
</dbReference>
<name>A0AAD7V3W0_9FUNG</name>
<comment type="subunit">
    <text evidence="7">PP2A consists of a common heterodimeric core enzyme, composed of a 36 kDa catalytic subunit (subunit C) and a 65 kDa constant regulatory subunit (PR65 or subunit A), that associates with a variety of regulatory subunits. Proteins that associate with the core dimer include three families of regulatory subunits B (the R2/B/PR55/B55, R3/B''/PR72/PR130/PR59 and R5/B'/B56 families), the 48 kDa variable regulatory subunit, viral proteins, and cell signaling molecules.</text>
</comment>
<evidence type="ECO:0000256" key="2">
    <source>
        <dbReference type="ARBA" id="ARBA00004496"/>
    </source>
</evidence>
<feature type="compositionally biased region" description="Low complexity" evidence="9">
    <location>
        <begin position="551"/>
        <end position="568"/>
    </location>
</feature>
<comment type="similarity">
    <text evidence="3">Belongs to the phosphatase 2A regulatory subunit B family.</text>
</comment>
<proteinExistence type="inferred from homology"/>
<dbReference type="GO" id="GO:0019888">
    <property type="term" value="F:protein phosphatase regulator activity"/>
    <property type="evidence" value="ECO:0007669"/>
    <property type="project" value="UniProtKB-UniRule"/>
</dbReference>
<dbReference type="GO" id="GO:1901991">
    <property type="term" value="P:negative regulation of mitotic cell cycle phase transition"/>
    <property type="evidence" value="ECO:0007669"/>
    <property type="project" value="UniProtKB-ARBA"/>
</dbReference>
<evidence type="ECO:0000256" key="4">
    <source>
        <dbReference type="ARBA" id="ARBA00022490"/>
    </source>
</evidence>
<evidence type="ECO:0000256" key="7">
    <source>
        <dbReference type="ARBA" id="ARBA00064351"/>
    </source>
</evidence>
<evidence type="ECO:0000313" key="10">
    <source>
        <dbReference type="EMBL" id="KAJ8658096.1"/>
    </source>
</evidence>
<comment type="caution">
    <text evidence="10">The sequence shown here is derived from an EMBL/GenBank/DDBJ whole genome shotgun (WGS) entry which is preliminary data.</text>
</comment>
<sequence>MMKGLKGVLSRSKSQNQGDSKSRSKQQQQRSSNNANQQQQQKATSQSQPSLSTDAITQQQQQQQQHASKPATTTAAASGGKMPDLPKAGASASNHRLPPSVPKDTIPVVKTPRRQRSSRFIAQQDHVELEPTPRFNEVSPAERQKLFMRKLGQCQIMFDFNDPAKDLRGKEIKRQALQELLEYVATGRGVITDMLYPDVIRMFAVNTFRSISPQIKTIAEGADADEEEPVLEIAWPHLQLVYEFFLRFVESPDFNTQVAKRYIDQKFILQLLELFDSEDPRERDFLKTILHRIYGKFLGLRAFIRRSISNIFFQYIYETEKFNGIAELLEIMGSIINGFALPLKDEHKTFLFRVLIPLHKPSMLSLYHPQLAYCVVQFLEKDPALTTEIVIGLLRYWPKVNSAKEVMFLTEMEEILDVTDAIEFKKIMVPLFQRLGSCVSSPHFQVAERALYYWNNEYIVNLMGDNIETIMPVVFPALYRHSKGHWNRVIHDLVSDALRIMMELNPELFDDCIKRYIKENENTQKRRQDKEDLWRKLKLQAAQNNGGGSSGACNTSSSDTSNSSLTTTVDAGSESSANNNPLHSQQTYDKNQVPPNNDPDTPSIQPTTDSTTATIVTANEKEAIDHQVSDDDDSETCSWHSY</sequence>
<keyword evidence="6" id="KW-0539">Nucleus</keyword>
<dbReference type="GO" id="GO:0051754">
    <property type="term" value="P:meiotic sister chromatid cohesion, centromeric"/>
    <property type="evidence" value="ECO:0007669"/>
    <property type="project" value="UniProtKB-ARBA"/>
</dbReference>
<feature type="region of interest" description="Disordered" evidence="9">
    <location>
        <begin position="541"/>
        <end position="642"/>
    </location>
</feature>
<dbReference type="PANTHER" id="PTHR10257:SF3">
    <property type="entry name" value="SERINE_THREONINE-PROTEIN PHOSPHATASE 2A 56 KDA REGULATORY SUBUNIT GAMMA ISOFORM"/>
    <property type="match status" value="1"/>
</dbReference>
<feature type="compositionally biased region" description="Polar residues" evidence="9">
    <location>
        <begin position="569"/>
        <end position="606"/>
    </location>
</feature>
<dbReference type="GO" id="GO:0005634">
    <property type="term" value="C:nucleus"/>
    <property type="evidence" value="ECO:0007669"/>
    <property type="project" value="UniProtKB-SubCell"/>
</dbReference>
<evidence type="ECO:0000256" key="9">
    <source>
        <dbReference type="SAM" id="MobiDB-lite"/>
    </source>
</evidence>
<organism evidence="10 11">
    <name type="scientific">Lichtheimia ornata</name>
    <dbReference type="NCBI Taxonomy" id="688661"/>
    <lineage>
        <taxon>Eukaryota</taxon>
        <taxon>Fungi</taxon>
        <taxon>Fungi incertae sedis</taxon>
        <taxon>Mucoromycota</taxon>
        <taxon>Mucoromycotina</taxon>
        <taxon>Mucoromycetes</taxon>
        <taxon>Mucorales</taxon>
        <taxon>Lichtheimiaceae</taxon>
        <taxon>Lichtheimia</taxon>
    </lineage>
</organism>
<dbReference type="AlphaFoldDB" id="A0AAD7V3W0"/>
<dbReference type="SUPFAM" id="SSF48371">
    <property type="entry name" value="ARM repeat"/>
    <property type="match status" value="1"/>
</dbReference>
<dbReference type="PIRSF" id="PIRSF028043">
    <property type="entry name" value="PP2A_B56"/>
    <property type="match status" value="1"/>
</dbReference>
<dbReference type="GO" id="GO:0000159">
    <property type="term" value="C:protein phosphatase type 2A complex"/>
    <property type="evidence" value="ECO:0007669"/>
    <property type="project" value="UniProtKB-UniRule"/>
</dbReference>
<feature type="compositionally biased region" description="Low complexity" evidence="9">
    <location>
        <begin position="58"/>
        <end position="77"/>
    </location>
</feature>
<reference evidence="10 11" key="1">
    <citation type="submission" date="2023-03" db="EMBL/GenBank/DDBJ databases">
        <title>Genome sequence of Lichtheimia ornata CBS 291.66.</title>
        <authorList>
            <person name="Mohabir J.T."/>
            <person name="Shea T.P."/>
            <person name="Kurbessoian T."/>
            <person name="Berby B."/>
            <person name="Fontaine J."/>
            <person name="Livny J."/>
            <person name="Gnirke A."/>
            <person name="Stajich J.E."/>
            <person name="Cuomo C.A."/>
        </authorList>
    </citation>
    <scope>NUCLEOTIDE SEQUENCE [LARGE SCALE GENOMIC DNA]</scope>
    <source>
        <strain evidence="10">CBS 291.66</strain>
    </source>
</reference>
<dbReference type="GO" id="GO:0035556">
    <property type="term" value="P:intracellular signal transduction"/>
    <property type="evidence" value="ECO:0007669"/>
    <property type="project" value="UniProtKB-ARBA"/>
</dbReference>
<keyword evidence="4" id="KW-0963">Cytoplasm</keyword>
<evidence type="ECO:0000313" key="11">
    <source>
        <dbReference type="Proteomes" id="UP001234581"/>
    </source>
</evidence>
<feature type="compositionally biased region" description="Low complexity" evidence="9">
    <location>
        <begin position="25"/>
        <end position="48"/>
    </location>
</feature>
<dbReference type="InterPro" id="IPR016024">
    <property type="entry name" value="ARM-type_fold"/>
</dbReference>
<feature type="compositionally biased region" description="Basic and acidic residues" evidence="9">
    <location>
        <begin position="619"/>
        <end position="629"/>
    </location>
</feature>
<comment type="function">
    <text evidence="8">The B regulatory subunit might modulate substrate selectivity and catalytic activity, and also might direct the localization of the catalytic enzyme to a particular subcellular compartment.</text>
</comment>
<evidence type="ECO:0000256" key="6">
    <source>
        <dbReference type="ARBA" id="ARBA00023242"/>
    </source>
</evidence>
<accession>A0AAD7V3W0</accession>
<evidence type="ECO:0000256" key="3">
    <source>
        <dbReference type="ARBA" id="ARBA00008259"/>
    </source>
</evidence>
<dbReference type="InterPro" id="IPR002554">
    <property type="entry name" value="PP2A_B56"/>
</dbReference>
<feature type="compositionally biased region" description="Low complexity" evidence="9">
    <location>
        <begin position="607"/>
        <end position="617"/>
    </location>
</feature>
<comment type="subcellular location">
    <subcellularLocation>
        <location evidence="2">Cytoplasm</location>
    </subcellularLocation>
    <subcellularLocation>
        <location evidence="1">Nucleus</location>
    </subcellularLocation>
</comment>
<dbReference type="GO" id="GO:0000775">
    <property type="term" value="C:chromosome, centromeric region"/>
    <property type="evidence" value="ECO:0007669"/>
    <property type="project" value="UniProtKB-ARBA"/>
</dbReference>